<dbReference type="EMBL" id="JARBHB010000001">
    <property type="protein sequence ID" value="KAJ8897472.1"/>
    <property type="molecule type" value="Genomic_DNA"/>
</dbReference>
<organism evidence="2 3">
    <name type="scientific">Dryococelus australis</name>
    <dbReference type="NCBI Taxonomy" id="614101"/>
    <lineage>
        <taxon>Eukaryota</taxon>
        <taxon>Metazoa</taxon>
        <taxon>Ecdysozoa</taxon>
        <taxon>Arthropoda</taxon>
        <taxon>Hexapoda</taxon>
        <taxon>Insecta</taxon>
        <taxon>Pterygota</taxon>
        <taxon>Neoptera</taxon>
        <taxon>Polyneoptera</taxon>
        <taxon>Phasmatodea</taxon>
        <taxon>Verophasmatodea</taxon>
        <taxon>Anareolatae</taxon>
        <taxon>Phasmatidae</taxon>
        <taxon>Eurycanthinae</taxon>
        <taxon>Dryococelus</taxon>
    </lineage>
</organism>
<feature type="region of interest" description="Disordered" evidence="1">
    <location>
        <begin position="61"/>
        <end position="100"/>
    </location>
</feature>
<feature type="region of interest" description="Disordered" evidence="1">
    <location>
        <begin position="1"/>
        <end position="30"/>
    </location>
</feature>
<dbReference type="Proteomes" id="UP001159363">
    <property type="component" value="Chromosome 1"/>
</dbReference>
<feature type="compositionally biased region" description="Basic and acidic residues" evidence="1">
    <location>
        <begin position="61"/>
        <end position="71"/>
    </location>
</feature>
<protein>
    <submittedName>
        <fullName evidence="2">Uncharacterized protein</fullName>
    </submittedName>
</protein>
<keyword evidence="3" id="KW-1185">Reference proteome</keyword>
<name>A0ABQ9ILV8_9NEOP</name>
<evidence type="ECO:0000313" key="3">
    <source>
        <dbReference type="Proteomes" id="UP001159363"/>
    </source>
</evidence>
<evidence type="ECO:0000313" key="2">
    <source>
        <dbReference type="EMBL" id="KAJ8897472.1"/>
    </source>
</evidence>
<gene>
    <name evidence="2" type="ORF">PR048_002818</name>
</gene>
<proteinExistence type="predicted"/>
<sequence>MRLMAEPHMPRQAGKFLTTRAHAQSTRTESLKLRTAGPIYTRLTRQARGLAVCGERGVQARRERERVEETSPHVPGTGGVNGDVKRSGLQSSSRRQHSGQTTLAWKAPCGVYDVMDLFKRGLWRVNDVARGARGSCANCALYTLELEPLEIFSPKWNLCQLTDTMFAGLITDSDMLLFTGVPISKTAPGVRNFTHQRAQQVAYHEGEWNWHIMSRPPVSLLAYHQGEPGSVPSQVTPGLSHVGIMPDYVTGQLFFLGDLPFPPPFHSGAAPNSPQSSSSCSLVVRRSASQEVGRVALAFRRLRTPGRMARRTLKSYPASPAATIGTSCRRCLAPSRVSKSTTNLTMLFTASQNSSNPFSPSQQALIVALPWGQFLLNTRIAQYFSYGNYKLRYNGTIYCDPCDSNGMRDNCDAMYRPGIVCGEDPSYSIVHSRPTRCPLISPYFTGLIAQGHWARGSRTRQAGSMAHSCLHRADGVSWGPRLAAAPSAAALYARQFRVTELPLFYSYSGCDNMSFLVWHANLKVGMHGYLTLGFDATPVPRPTSGRASCPNVLTLWKMGAESEILTEIDLLTLCWTLPPIGVQGFNLLINRMAHYVKSHAKWAIVQRFYPHSHTRNKVWKGVTKDVKYNILQTRQRTSGQRRHTGFSGVAALCWRERASGHKTIGYQGGQTRSLQVCNQHASMQRGRAASPRLGFDAAHRRGGRTRSLHLHIQHAGIQRGGAAFTMVGFDTANIAVLRCLGGGAVGFPLGRPASSCVLLAVVADAPRFRWVP</sequence>
<accession>A0ABQ9ILV8</accession>
<feature type="compositionally biased region" description="Polar residues" evidence="1">
    <location>
        <begin position="88"/>
        <end position="100"/>
    </location>
</feature>
<reference evidence="2 3" key="1">
    <citation type="submission" date="2023-02" db="EMBL/GenBank/DDBJ databases">
        <title>LHISI_Scaffold_Assembly.</title>
        <authorList>
            <person name="Stuart O.P."/>
            <person name="Cleave R."/>
            <person name="Magrath M.J.L."/>
            <person name="Mikheyev A.S."/>
        </authorList>
    </citation>
    <scope>NUCLEOTIDE SEQUENCE [LARGE SCALE GENOMIC DNA]</scope>
    <source>
        <strain evidence="2">Daus_M_001</strain>
        <tissue evidence="2">Leg muscle</tissue>
    </source>
</reference>
<comment type="caution">
    <text evidence="2">The sequence shown here is derived from an EMBL/GenBank/DDBJ whole genome shotgun (WGS) entry which is preliminary data.</text>
</comment>
<evidence type="ECO:0000256" key="1">
    <source>
        <dbReference type="SAM" id="MobiDB-lite"/>
    </source>
</evidence>